<dbReference type="EMBL" id="JH711574">
    <property type="protein sequence ID" value="EIW85613.1"/>
    <property type="molecule type" value="Genomic_DNA"/>
</dbReference>
<dbReference type="SUPFAM" id="SSF50985">
    <property type="entry name" value="RCC1/BLIP-II"/>
    <property type="match status" value="1"/>
</dbReference>
<dbReference type="KEGG" id="cput:CONPUDRAFT_118545"/>
<dbReference type="RefSeq" id="XP_007765048.1">
    <property type="nucleotide sequence ID" value="XM_007766858.1"/>
</dbReference>
<dbReference type="Proteomes" id="UP000053558">
    <property type="component" value="Unassembled WGS sequence"/>
</dbReference>
<dbReference type="OMA" id="DFRIAPQ"/>
<protein>
    <submittedName>
        <fullName evidence="2">RCC1 BLIP-II</fullName>
    </submittedName>
</protein>
<feature type="repeat" description="RCC1" evidence="1">
    <location>
        <begin position="408"/>
        <end position="494"/>
    </location>
</feature>
<dbReference type="InterPro" id="IPR000408">
    <property type="entry name" value="Reg_chr_condens"/>
</dbReference>
<dbReference type="PROSITE" id="PS50012">
    <property type="entry name" value="RCC1_3"/>
    <property type="match status" value="3"/>
</dbReference>
<evidence type="ECO:0000256" key="1">
    <source>
        <dbReference type="PROSITE-ProRule" id="PRU00235"/>
    </source>
</evidence>
<dbReference type="InterPro" id="IPR051553">
    <property type="entry name" value="Ran_GTPase-activating"/>
</dbReference>
<dbReference type="AlphaFoldDB" id="A0A5M3N2K2"/>
<name>A0A5M3N2K2_CONPW</name>
<dbReference type="GeneID" id="19199400"/>
<proteinExistence type="predicted"/>
<dbReference type="Gene3D" id="2.130.10.30">
    <property type="entry name" value="Regulator of chromosome condensation 1/beta-lactamase-inhibitor protein II"/>
    <property type="match status" value="2"/>
</dbReference>
<feature type="repeat" description="RCC1" evidence="1">
    <location>
        <begin position="76"/>
        <end position="131"/>
    </location>
</feature>
<dbReference type="InterPro" id="IPR036047">
    <property type="entry name" value="F-box-like_dom_sf"/>
</dbReference>
<evidence type="ECO:0000313" key="2">
    <source>
        <dbReference type="EMBL" id="EIW85613.1"/>
    </source>
</evidence>
<organism evidence="2 3">
    <name type="scientific">Coniophora puteana (strain RWD-64-598)</name>
    <name type="common">Brown rot fungus</name>
    <dbReference type="NCBI Taxonomy" id="741705"/>
    <lineage>
        <taxon>Eukaryota</taxon>
        <taxon>Fungi</taxon>
        <taxon>Dikarya</taxon>
        <taxon>Basidiomycota</taxon>
        <taxon>Agaricomycotina</taxon>
        <taxon>Agaricomycetes</taxon>
        <taxon>Agaricomycetidae</taxon>
        <taxon>Boletales</taxon>
        <taxon>Coniophorineae</taxon>
        <taxon>Coniophoraceae</taxon>
        <taxon>Coniophora</taxon>
    </lineage>
</organism>
<comment type="caution">
    <text evidence="2">The sequence shown here is derived from an EMBL/GenBank/DDBJ whole genome shotgun (WGS) entry which is preliminary data.</text>
</comment>
<dbReference type="PANTHER" id="PTHR45982">
    <property type="entry name" value="REGULATOR OF CHROMOSOME CONDENSATION"/>
    <property type="match status" value="1"/>
</dbReference>
<dbReference type="InterPro" id="IPR009091">
    <property type="entry name" value="RCC1/BLIP-II"/>
</dbReference>
<gene>
    <name evidence="2" type="ORF">CONPUDRAFT_118545</name>
</gene>
<feature type="repeat" description="RCC1" evidence="1">
    <location>
        <begin position="132"/>
        <end position="177"/>
    </location>
</feature>
<sequence>MIKITEVPVELILDYIPRLLPLPDFVHLALTSKFFASLLDDELLWKQFLEWDYNFSDERTARVRGWKFLYKGMHRPKIFLWGESANCRLGNIKPDTRINGVSAPRPLKMPAGVTIVSLAAAGWSFFALDSKGSIHVWGTLNDGHWSSASSTPLRLVLPAPIRSISTGRHHATTLDSNGDVWTFTSWVRPFRLVSPLLDRSSDESTPVLVESGWRFSSVLTASGDVLVWWPPAATREPSAPGIYNVADGIIPCKPWDLRLDPFQLPPIPDDLPRREDSHIELVKIAAMESSLIGLTNHGHVLKFDDLWTRKTAESKRWQYLPLFCETSEIQEQLIQQKIEVPQDVKITHITAQYQTFVAYSTGSSSVVLMGRDYTTPTSAPKVHSSLQNNDVISVVIGDYHFGALTSTGKLFTWGSFSKGALGLGDPTKLPVGQPGGYRNDAQKRRSANAHFMRDPPAVSNPSEVRFDHGFAEKRDTFCFAIAAAGWHTGALVIDMDVSHIAV</sequence>
<keyword evidence="3" id="KW-1185">Reference proteome</keyword>
<dbReference type="SUPFAM" id="SSF81383">
    <property type="entry name" value="F-box domain"/>
    <property type="match status" value="1"/>
</dbReference>
<reference evidence="3" key="1">
    <citation type="journal article" date="2012" name="Science">
        <title>The Paleozoic origin of enzymatic lignin decomposition reconstructed from 31 fungal genomes.</title>
        <authorList>
            <person name="Floudas D."/>
            <person name="Binder M."/>
            <person name="Riley R."/>
            <person name="Barry K."/>
            <person name="Blanchette R.A."/>
            <person name="Henrissat B."/>
            <person name="Martinez A.T."/>
            <person name="Otillar R."/>
            <person name="Spatafora J.W."/>
            <person name="Yadav J.S."/>
            <person name="Aerts A."/>
            <person name="Benoit I."/>
            <person name="Boyd A."/>
            <person name="Carlson A."/>
            <person name="Copeland A."/>
            <person name="Coutinho P.M."/>
            <person name="de Vries R.P."/>
            <person name="Ferreira P."/>
            <person name="Findley K."/>
            <person name="Foster B."/>
            <person name="Gaskell J."/>
            <person name="Glotzer D."/>
            <person name="Gorecki P."/>
            <person name="Heitman J."/>
            <person name="Hesse C."/>
            <person name="Hori C."/>
            <person name="Igarashi K."/>
            <person name="Jurgens J.A."/>
            <person name="Kallen N."/>
            <person name="Kersten P."/>
            <person name="Kohler A."/>
            <person name="Kuees U."/>
            <person name="Kumar T.K.A."/>
            <person name="Kuo A."/>
            <person name="LaButti K."/>
            <person name="Larrondo L.F."/>
            <person name="Lindquist E."/>
            <person name="Ling A."/>
            <person name="Lombard V."/>
            <person name="Lucas S."/>
            <person name="Lundell T."/>
            <person name="Martin R."/>
            <person name="McLaughlin D.J."/>
            <person name="Morgenstern I."/>
            <person name="Morin E."/>
            <person name="Murat C."/>
            <person name="Nagy L.G."/>
            <person name="Nolan M."/>
            <person name="Ohm R.A."/>
            <person name="Patyshakuliyeva A."/>
            <person name="Rokas A."/>
            <person name="Ruiz-Duenas F.J."/>
            <person name="Sabat G."/>
            <person name="Salamov A."/>
            <person name="Samejima M."/>
            <person name="Schmutz J."/>
            <person name="Slot J.C."/>
            <person name="St John F."/>
            <person name="Stenlid J."/>
            <person name="Sun H."/>
            <person name="Sun S."/>
            <person name="Syed K."/>
            <person name="Tsang A."/>
            <person name="Wiebenga A."/>
            <person name="Young D."/>
            <person name="Pisabarro A."/>
            <person name="Eastwood D.C."/>
            <person name="Martin F."/>
            <person name="Cullen D."/>
            <person name="Grigoriev I.V."/>
            <person name="Hibbett D.S."/>
        </authorList>
    </citation>
    <scope>NUCLEOTIDE SEQUENCE [LARGE SCALE GENOMIC DNA]</scope>
    <source>
        <strain evidence="3">RWD-64-598 SS2</strain>
    </source>
</reference>
<dbReference type="Pfam" id="PF13540">
    <property type="entry name" value="RCC1_2"/>
    <property type="match status" value="1"/>
</dbReference>
<evidence type="ECO:0000313" key="3">
    <source>
        <dbReference type="Proteomes" id="UP000053558"/>
    </source>
</evidence>
<dbReference type="OrthoDB" id="61110at2759"/>
<dbReference type="PANTHER" id="PTHR45982:SF1">
    <property type="entry name" value="REGULATOR OF CHROMOSOME CONDENSATION"/>
    <property type="match status" value="1"/>
</dbReference>
<accession>A0A5M3N2K2</accession>